<dbReference type="PANTHER" id="PTHR34883">
    <property type="entry name" value="SERINE-RICH PROTEIN, PUTATIVE-RELATED-RELATED"/>
    <property type="match status" value="1"/>
</dbReference>
<dbReference type="InterPro" id="IPR008972">
    <property type="entry name" value="Cupredoxin"/>
</dbReference>
<gene>
    <name evidence="6" type="ORF">EDD18DRAFT_1306270</name>
</gene>
<dbReference type="AlphaFoldDB" id="A0AA39QHG4"/>
<evidence type="ECO:0000256" key="2">
    <source>
        <dbReference type="ARBA" id="ARBA00023008"/>
    </source>
</evidence>
<keyword evidence="7" id="KW-1185">Reference proteome</keyword>
<accession>A0AA39QHG4</accession>
<feature type="region of interest" description="Disordered" evidence="3">
    <location>
        <begin position="185"/>
        <end position="206"/>
    </location>
</feature>
<evidence type="ECO:0000313" key="7">
    <source>
        <dbReference type="Proteomes" id="UP001175228"/>
    </source>
</evidence>
<keyword evidence="2" id="KW-0186">Copper</keyword>
<dbReference type="SUPFAM" id="SSF49503">
    <property type="entry name" value="Cupredoxins"/>
    <property type="match status" value="1"/>
</dbReference>
<dbReference type="GO" id="GO:0009055">
    <property type="term" value="F:electron transfer activity"/>
    <property type="evidence" value="ECO:0007669"/>
    <property type="project" value="InterPro"/>
</dbReference>
<name>A0AA39QHG4_9AGAR</name>
<dbReference type="InterPro" id="IPR052953">
    <property type="entry name" value="Ser-rich/MCO-related"/>
</dbReference>
<dbReference type="InterPro" id="IPR000923">
    <property type="entry name" value="BlueCu_1"/>
</dbReference>
<evidence type="ECO:0000256" key="1">
    <source>
        <dbReference type="ARBA" id="ARBA00022723"/>
    </source>
</evidence>
<feature type="domain" description="Blue (type 1) copper" evidence="5">
    <location>
        <begin position="52"/>
        <end position="147"/>
    </location>
</feature>
<protein>
    <submittedName>
        <fullName evidence="6">Cupredoxin</fullName>
    </submittedName>
</protein>
<dbReference type="GO" id="GO:0005507">
    <property type="term" value="F:copper ion binding"/>
    <property type="evidence" value="ECO:0007669"/>
    <property type="project" value="InterPro"/>
</dbReference>
<organism evidence="6 7">
    <name type="scientific">Armillaria luteobubalina</name>
    <dbReference type="NCBI Taxonomy" id="153913"/>
    <lineage>
        <taxon>Eukaryota</taxon>
        <taxon>Fungi</taxon>
        <taxon>Dikarya</taxon>
        <taxon>Basidiomycota</taxon>
        <taxon>Agaricomycotina</taxon>
        <taxon>Agaricomycetes</taxon>
        <taxon>Agaricomycetidae</taxon>
        <taxon>Agaricales</taxon>
        <taxon>Marasmiineae</taxon>
        <taxon>Physalacriaceae</taxon>
        <taxon>Armillaria</taxon>
    </lineage>
</organism>
<feature type="chain" id="PRO_5041435840" evidence="4">
    <location>
        <begin position="17"/>
        <end position="232"/>
    </location>
</feature>
<sequence>MFCLTFTLLLSSLASAQIYGGGPPAATTSSASAAAAVPSAPANTAGQVNIDVAFNNNFVFHPANVSAANGTLVTFFFPNNGLTHSVTQSSFADPCTFLAANGSSPGGFDSGLTAGTQFTINITDSTQPIWFHCKQITHCGMGMVGSINAPNTGNTFDSFQAAAMKIGSSEVTEQDNGAVTGGVNGVATAGPTTMSGSSSSSSGSGSSSSSALRLIASVPLAMLGAVMVLVIS</sequence>
<keyword evidence="1" id="KW-0479">Metal-binding</keyword>
<feature type="signal peptide" evidence="4">
    <location>
        <begin position="1"/>
        <end position="16"/>
    </location>
</feature>
<dbReference type="Proteomes" id="UP001175228">
    <property type="component" value="Unassembled WGS sequence"/>
</dbReference>
<evidence type="ECO:0000313" key="6">
    <source>
        <dbReference type="EMBL" id="KAK0503005.1"/>
    </source>
</evidence>
<evidence type="ECO:0000256" key="3">
    <source>
        <dbReference type="SAM" id="MobiDB-lite"/>
    </source>
</evidence>
<reference evidence="6" key="1">
    <citation type="submission" date="2023-06" db="EMBL/GenBank/DDBJ databases">
        <authorList>
            <consortium name="Lawrence Berkeley National Laboratory"/>
            <person name="Ahrendt S."/>
            <person name="Sahu N."/>
            <person name="Indic B."/>
            <person name="Wong-Bajracharya J."/>
            <person name="Merenyi Z."/>
            <person name="Ke H.-M."/>
            <person name="Monk M."/>
            <person name="Kocsube S."/>
            <person name="Drula E."/>
            <person name="Lipzen A."/>
            <person name="Balint B."/>
            <person name="Henrissat B."/>
            <person name="Andreopoulos B."/>
            <person name="Martin F.M."/>
            <person name="Harder C.B."/>
            <person name="Rigling D."/>
            <person name="Ford K.L."/>
            <person name="Foster G.D."/>
            <person name="Pangilinan J."/>
            <person name="Papanicolaou A."/>
            <person name="Barry K."/>
            <person name="LaButti K."/>
            <person name="Viragh M."/>
            <person name="Koriabine M."/>
            <person name="Yan M."/>
            <person name="Riley R."/>
            <person name="Champramary S."/>
            <person name="Plett K.L."/>
            <person name="Tsai I.J."/>
            <person name="Slot J."/>
            <person name="Sipos G."/>
            <person name="Plett J."/>
            <person name="Nagy L.G."/>
            <person name="Grigoriev I.V."/>
        </authorList>
    </citation>
    <scope>NUCLEOTIDE SEQUENCE</scope>
    <source>
        <strain evidence="6">HWK02</strain>
    </source>
</reference>
<dbReference type="EMBL" id="JAUEPU010000004">
    <property type="protein sequence ID" value="KAK0503005.1"/>
    <property type="molecule type" value="Genomic_DNA"/>
</dbReference>
<dbReference type="Gene3D" id="2.60.40.420">
    <property type="entry name" value="Cupredoxins - blue copper proteins"/>
    <property type="match status" value="1"/>
</dbReference>
<evidence type="ECO:0000256" key="4">
    <source>
        <dbReference type="SAM" id="SignalP"/>
    </source>
</evidence>
<comment type="caution">
    <text evidence="6">The sequence shown here is derived from an EMBL/GenBank/DDBJ whole genome shotgun (WGS) entry which is preliminary data.</text>
</comment>
<dbReference type="PANTHER" id="PTHR34883:SF15">
    <property type="entry name" value="EXTRACELLULAR SERINE-RICH PROTEIN"/>
    <property type="match status" value="1"/>
</dbReference>
<dbReference type="CDD" id="cd00920">
    <property type="entry name" value="Cupredoxin"/>
    <property type="match status" value="1"/>
</dbReference>
<evidence type="ECO:0000259" key="5">
    <source>
        <dbReference type="Pfam" id="PF00127"/>
    </source>
</evidence>
<keyword evidence="4" id="KW-0732">Signal</keyword>
<dbReference type="Pfam" id="PF00127">
    <property type="entry name" value="Copper-bind"/>
    <property type="match status" value="1"/>
</dbReference>
<proteinExistence type="predicted"/>